<protein>
    <submittedName>
        <fullName evidence="1">Jg17774 protein</fullName>
    </submittedName>
</protein>
<organism evidence="1 2">
    <name type="scientific">Pararge aegeria aegeria</name>
    <dbReference type="NCBI Taxonomy" id="348720"/>
    <lineage>
        <taxon>Eukaryota</taxon>
        <taxon>Metazoa</taxon>
        <taxon>Ecdysozoa</taxon>
        <taxon>Arthropoda</taxon>
        <taxon>Hexapoda</taxon>
        <taxon>Insecta</taxon>
        <taxon>Pterygota</taxon>
        <taxon>Neoptera</taxon>
        <taxon>Endopterygota</taxon>
        <taxon>Lepidoptera</taxon>
        <taxon>Glossata</taxon>
        <taxon>Ditrysia</taxon>
        <taxon>Papilionoidea</taxon>
        <taxon>Nymphalidae</taxon>
        <taxon>Satyrinae</taxon>
        <taxon>Satyrini</taxon>
        <taxon>Parargina</taxon>
        <taxon>Pararge</taxon>
    </lineage>
</organism>
<dbReference type="AlphaFoldDB" id="A0A8S4RDU4"/>
<keyword evidence="2" id="KW-1185">Reference proteome</keyword>
<dbReference type="EMBL" id="CAKXAJ010024942">
    <property type="protein sequence ID" value="CAH2233147.1"/>
    <property type="molecule type" value="Genomic_DNA"/>
</dbReference>
<name>A0A8S4RDU4_9NEOP</name>
<gene>
    <name evidence="1" type="primary">jg17774</name>
    <name evidence="1" type="ORF">PAEG_LOCUS11274</name>
</gene>
<evidence type="ECO:0000313" key="1">
    <source>
        <dbReference type="EMBL" id="CAH2233147.1"/>
    </source>
</evidence>
<accession>A0A8S4RDU4</accession>
<proteinExistence type="predicted"/>
<comment type="caution">
    <text evidence="1">The sequence shown here is derived from an EMBL/GenBank/DDBJ whole genome shotgun (WGS) entry which is preliminary data.</text>
</comment>
<sequence>MHYRNTHRCTREVILSGAADNSKCCEGEQEVQSSQRARRYVAACVIEINVLDAAPSEDIVLNDLLSAQLCGGRASFQRSVREQ</sequence>
<evidence type="ECO:0000313" key="2">
    <source>
        <dbReference type="Proteomes" id="UP000838756"/>
    </source>
</evidence>
<reference evidence="1" key="1">
    <citation type="submission" date="2022-03" db="EMBL/GenBank/DDBJ databases">
        <authorList>
            <person name="Lindestad O."/>
        </authorList>
    </citation>
    <scope>NUCLEOTIDE SEQUENCE</scope>
</reference>
<dbReference type="Proteomes" id="UP000838756">
    <property type="component" value="Unassembled WGS sequence"/>
</dbReference>